<dbReference type="GO" id="GO:0005737">
    <property type="term" value="C:cytoplasm"/>
    <property type="evidence" value="ECO:0007669"/>
    <property type="project" value="TreeGrafter"/>
</dbReference>
<accession>A0A8B2NY94</accession>
<keyword evidence="1" id="KW-0560">Oxidoreductase</keyword>
<dbReference type="Gene3D" id="3.30.9.10">
    <property type="entry name" value="D-Amino Acid Oxidase, subunit A, domain 2"/>
    <property type="match status" value="1"/>
</dbReference>
<protein>
    <submittedName>
        <fullName evidence="3">D-amino-acid oxidase</fullName>
    </submittedName>
</protein>
<proteinExistence type="predicted"/>
<dbReference type="Pfam" id="PF01266">
    <property type="entry name" value="DAO"/>
    <property type="match status" value="1"/>
</dbReference>
<dbReference type="InterPro" id="IPR036188">
    <property type="entry name" value="FAD/NAD-bd_sf"/>
</dbReference>
<dbReference type="OrthoDB" id="8993739at2"/>
<dbReference type="SUPFAM" id="SSF51905">
    <property type="entry name" value="FAD/NAD(P)-binding domain"/>
    <property type="match status" value="1"/>
</dbReference>
<evidence type="ECO:0000313" key="3">
    <source>
        <dbReference type="EMBL" id="RAI02524.1"/>
    </source>
</evidence>
<dbReference type="PANTHER" id="PTHR13847">
    <property type="entry name" value="SARCOSINE DEHYDROGENASE-RELATED"/>
    <property type="match status" value="1"/>
</dbReference>
<evidence type="ECO:0000259" key="2">
    <source>
        <dbReference type="Pfam" id="PF01266"/>
    </source>
</evidence>
<comment type="caution">
    <text evidence="3">The sequence shown here is derived from an EMBL/GenBank/DDBJ whole genome shotgun (WGS) entry which is preliminary data.</text>
</comment>
<keyword evidence="4" id="KW-1185">Reference proteome</keyword>
<feature type="domain" description="FAD dependent oxidoreductase" evidence="2">
    <location>
        <begin position="7"/>
        <end position="350"/>
    </location>
</feature>
<gene>
    <name evidence="3" type="ORF">DLJ53_09765</name>
</gene>
<dbReference type="InterPro" id="IPR006076">
    <property type="entry name" value="FAD-dep_OxRdtase"/>
</dbReference>
<dbReference type="GO" id="GO:0016491">
    <property type="term" value="F:oxidoreductase activity"/>
    <property type="evidence" value="ECO:0007669"/>
    <property type="project" value="UniProtKB-KW"/>
</dbReference>
<reference evidence="3 4" key="1">
    <citation type="submission" date="2018-05" db="EMBL/GenBank/DDBJ databases">
        <title>Acuticoccus sediminis sp. nov., isolated from deep-sea sediment of Indian Ocean.</title>
        <authorList>
            <person name="Liu X."/>
            <person name="Lai Q."/>
            <person name="Du Y."/>
            <person name="Sun F."/>
            <person name="Zhang X."/>
            <person name="Wang S."/>
            <person name="Shao Z."/>
        </authorList>
    </citation>
    <scope>NUCLEOTIDE SEQUENCE [LARGE SCALE GENOMIC DNA]</scope>
    <source>
        <strain evidence="3 4">PTG4-2</strain>
    </source>
</reference>
<dbReference type="Proteomes" id="UP000249590">
    <property type="component" value="Unassembled WGS sequence"/>
</dbReference>
<dbReference type="PANTHER" id="PTHR13847:SF289">
    <property type="entry name" value="GLYCINE OXIDASE"/>
    <property type="match status" value="1"/>
</dbReference>
<organism evidence="3 4">
    <name type="scientific">Acuticoccus sediminis</name>
    <dbReference type="NCBI Taxonomy" id="2184697"/>
    <lineage>
        <taxon>Bacteria</taxon>
        <taxon>Pseudomonadati</taxon>
        <taxon>Pseudomonadota</taxon>
        <taxon>Alphaproteobacteria</taxon>
        <taxon>Hyphomicrobiales</taxon>
        <taxon>Amorphaceae</taxon>
        <taxon>Acuticoccus</taxon>
    </lineage>
</organism>
<dbReference type="AlphaFoldDB" id="A0A8B2NY94"/>
<dbReference type="RefSeq" id="WP_111346194.1">
    <property type="nucleotide sequence ID" value="NZ_QHHQ01000002.1"/>
</dbReference>
<dbReference type="Gene3D" id="3.50.50.60">
    <property type="entry name" value="FAD/NAD(P)-binding domain"/>
    <property type="match status" value="1"/>
</dbReference>
<evidence type="ECO:0000256" key="1">
    <source>
        <dbReference type="ARBA" id="ARBA00023002"/>
    </source>
</evidence>
<evidence type="ECO:0000313" key="4">
    <source>
        <dbReference type="Proteomes" id="UP000249590"/>
    </source>
</evidence>
<sequence length="378" mass="38284">MSAAPLRVAVIGGGVLGVSTAAHLAREGAAVTLVTEGALGSGASGRSLSWLNSGGSRSAAYHRLRMAGIDRYRTLAARNPPSASWLRFDGGLTWAAGGPDDAIVRAHAHERSLGYDSRLLTVEEVAATVPGVDPSAIAGPAIFNPGEGWVDLNALIDHLAANLRALGGTIVENAGPARLALTGGRISGVTAGDLALEADRVVVATGPAVPAMLSEYGVMIPDRTPISLLLRVAPLAHPLRAVLNTPRVSIRPAPDGGFSLDAGWSEKEVSLRADGTVAIPLSTVAGLLEAATRVLAGNPSLTLRSTGAGPKPIPGDGEPVLGELADLPGVTVAFSHSGATLGLVAGEMLAGEIVSGERHPMLETFRPGRFAAASAAAQ</sequence>
<dbReference type="EMBL" id="QHHQ01000002">
    <property type="protein sequence ID" value="RAI02524.1"/>
    <property type="molecule type" value="Genomic_DNA"/>
</dbReference>
<name>A0A8B2NY94_9HYPH</name>